<proteinExistence type="predicted"/>
<evidence type="ECO:0000313" key="1">
    <source>
        <dbReference type="EMBL" id="OGI85914.1"/>
    </source>
</evidence>
<comment type="caution">
    <text evidence="1">The sequence shown here is derived from an EMBL/GenBank/DDBJ whole genome shotgun (WGS) entry which is preliminary data.</text>
</comment>
<dbReference type="Proteomes" id="UP000179352">
    <property type="component" value="Unassembled WGS sequence"/>
</dbReference>
<evidence type="ECO:0000313" key="2">
    <source>
        <dbReference type="Proteomes" id="UP000179352"/>
    </source>
</evidence>
<dbReference type="AlphaFoldDB" id="A0A1F6WVS2"/>
<sequence>MGGGRYWPTSQSLIPAFRGCLPSLLGQNILPGIRGVGTRWSGGFLGNWCPHVAQKIQALDVKPLPFVLEGTNRPWQSHGASLRHTAPPRERRIKKSLGFIIAEIFKK</sequence>
<protein>
    <submittedName>
        <fullName evidence="1">Uncharacterized protein</fullName>
    </submittedName>
</protein>
<dbReference type="EMBL" id="MFUU01000014">
    <property type="protein sequence ID" value="OGI85914.1"/>
    <property type="molecule type" value="Genomic_DNA"/>
</dbReference>
<accession>A0A1F6WVS2</accession>
<gene>
    <name evidence="1" type="ORF">A3A01_00735</name>
</gene>
<organism evidence="1 2">
    <name type="scientific">Candidatus Nomurabacteria bacterium RIFCSPLOWO2_01_FULL_39_17</name>
    <dbReference type="NCBI Taxonomy" id="1801770"/>
    <lineage>
        <taxon>Bacteria</taxon>
        <taxon>Candidatus Nomuraibacteriota</taxon>
    </lineage>
</organism>
<reference evidence="1 2" key="1">
    <citation type="journal article" date="2016" name="Nat. Commun.">
        <title>Thousands of microbial genomes shed light on interconnected biogeochemical processes in an aquifer system.</title>
        <authorList>
            <person name="Anantharaman K."/>
            <person name="Brown C.T."/>
            <person name="Hug L.A."/>
            <person name="Sharon I."/>
            <person name="Castelle C.J."/>
            <person name="Probst A.J."/>
            <person name="Thomas B.C."/>
            <person name="Singh A."/>
            <person name="Wilkins M.J."/>
            <person name="Karaoz U."/>
            <person name="Brodie E.L."/>
            <person name="Williams K.H."/>
            <person name="Hubbard S.S."/>
            <person name="Banfield J.F."/>
        </authorList>
    </citation>
    <scope>NUCLEOTIDE SEQUENCE [LARGE SCALE GENOMIC DNA]</scope>
</reference>
<name>A0A1F6WVS2_9BACT</name>